<dbReference type="OrthoDB" id="7500397at2"/>
<dbReference type="AlphaFoldDB" id="A0A4R5M704"/>
<proteinExistence type="predicted"/>
<protein>
    <submittedName>
        <fullName evidence="1">Uncharacterized protein</fullName>
    </submittedName>
</protein>
<dbReference type="EMBL" id="SMRP01000009">
    <property type="protein sequence ID" value="TDG21950.1"/>
    <property type="molecule type" value="Genomic_DNA"/>
</dbReference>
<comment type="caution">
    <text evidence="1">The sequence shown here is derived from an EMBL/GenBank/DDBJ whole genome shotgun (WGS) entry which is preliminary data.</text>
</comment>
<name>A0A4R5M704_9BURK</name>
<evidence type="ECO:0000313" key="2">
    <source>
        <dbReference type="Proteomes" id="UP000295722"/>
    </source>
</evidence>
<keyword evidence="2" id="KW-1185">Reference proteome</keyword>
<dbReference type="Proteomes" id="UP000295722">
    <property type="component" value="Unassembled WGS sequence"/>
</dbReference>
<sequence length="76" mass="8167">MQAAVSSEGFLIVSPDREPLRAALSEVRPAGEPGADWRSWALVSNRRAAVDTLVSVDAISELDEGRQRDGIQYVGA</sequence>
<evidence type="ECO:0000313" key="1">
    <source>
        <dbReference type="EMBL" id="TDG21950.1"/>
    </source>
</evidence>
<reference evidence="1 2" key="1">
    <citation type="submission" date="2019-03" db="EMBL/GenBank/DDBJ databases">
        <title>Paraburkholderia sp. 4M-K11, isolated from subtropical forest soil.</title>
        <authorList>
            <person name="Gao Z.-H."/>
            <person name="Qiu L.-H."/>
        </authorList>
    </citation>
    <scope>NUCLEOTIDE SEQUENCE [LARGE SCALE GENOMIC DNA]</scope>
    <source>
        <strain evidence="1 2">4M-K11</strain>
    </source>
</reference>
<dbReference type="RefSeq" id="WP_133196350.1">
    <property type="nucleotide sequence ID" value="NZ_JBHUCW010000037.1"/>
</dbReference>
<accession>A0A4R5M704</accession>
<gene>
    <name evidence="1" type="ORF">EYW47_18820</name>
</gene>
<organism evidence="1 2">
    <name type="scientific">Paraburkholderia silviterrae</name>
    <dbReference type="NCBI Taxonomy" id="2528715"/>
    <lineage>
        <taxon>Bacteria</taxon>
        <taxon>Pseudomonadati</taxon>
        <taxon>Pseudomonadota</taxon>
        <taxon>Betaproteobacteria</taxon>
        <taxon>Burkholderiales</taxon>
        <taxon>Burkholderiaceae</taxon>
        <taxon>Paraburkholderia</taxon>
    </lineage>
</organism>